<dbReference type="PANTHER" id="PTHR39191">
    <property type="entry name" value="GALACTOSE-1-PHOSPHATE URIDYLYLTRANSFERASE"/>
    <property type="match status" value="1"/>
</dbReference>
<name>A0A6L4WYV2_9BIFI</name>
<dbReference type="HAMAP" id="MF_00571">
    <property type="entry name" value="GalP_UDP_trans"/>
    <property type="match status" value="1"/>
</dbReference>
<evidence type="ECO:0000256" key="4">
    <source>
        <dbReference type="ARBA" id="ARBA00022679"/>
    </source>
</evidence>
<reference evidence="10 13" key="2">
    <citation type="submission" date="2019-10" db="EMBL/GenBank/DDBJ databases">
        <title>Characterization of the phylogenetic diversity of two novel species belonging to the genus Bifidobacterium: Bifidobacterium cebidarum sp. nov. and Bifidobacterium leontopitheci sp. nov.</title>
        <authorList>
            <person name="Lugli G.A."/>
            <person name="Duranti S."/>
            <person name="Milani C."/>
            <person name="Turroni F."/>
            <person name="Ventura M."/>
        </authorList>
    </citation>
    <scope>NUCLEOTIDE SEQUENCE [LARGE SCALE GENOMIC DNA]</scope>
    <source>
        <strain evidence="10 13">DSM 100688</strain>
    </source>
</reference>
<dbReference type="InterPro" id="IPR000766">
    <property type="entry name" value="GalP_uridyl_Trfase_II"/>
</dbReference>
<dbReference type="RefSeq" id="WP_152358673.1">
    <property type="nucleotide sequence ID" value="NZ_WBSM01000009.1"/>
</dbReference>
<evidence type="ECO:0000256" key="1">
    <source>
        <dbReference type="ARBA" id="ARBA00001107"/>
    </source>
</evidence>
<evidence type="ECO:0000313" key="10">
    <source>
        <dbReference type="EMBL" id="KAB8287285.1"/>
    </source>
</evidence>
<dbReference type="GO" id="GO:0008108">
    <property type="term" value="F:UDP-glucose:hexose-1-phosphate uridylyltransferase activity"/>
    <property type="evidence" value="ECO:0007669"/>
    <property type="project" value="UniProtKB-UniRule"/>
</dbReference>
<keyword evidence="7 8" id="KW-0119">Carbohydrate metabolism</keyword>
<dbReference type="Proteomes" id="UP000482084">
    <property type="component" value="Unassembled WGS sequence"/>
</dbReference>
<evidence type="ECO:0000256" key="7">
    <source>
        <dbReference type="ARBA" id="ARBA00023277"/>
    </source>
</evidence>
<feature type="domain" description="Galactose-1-phosphate uridyl transferase N-terminal" evidence="9">
    <location>
        <begin position="188"/>
        <end position="301"/>
    </location>
</feature>
<evidence type="ECO:0000256" key="5">
    <source>
        <dbReference type="ARBA" id="ARBA00022695"/>
    </source>
</evidence>
<evidence type="ECO:0000313" key="12">
    <source>
        <dbReference type="Proteomes" id="UP000469943"/>
    </source>
</evidence>
<gene>
    <name evidence="8" type="primary">galT</name>
    <name evidence="10" type="ORF">DSM100688_1644</name>
    <name evidence="11" type="ORF">GFD24_09590</name>
</gene>
<dbReference type="NCBIfam" id="NF003632">
    <property type="entry name" value="PRK05270.2-1"/>
    <property type="match status" value="1"/>
</dbReference>
<comment type="catalytic activity">
    <reaction evidence="1 8">
        <text>alpha-D-galactose 1-phosphate + UDP-alpha-D-glucose = alpha-D-glucose 1-phosphate + UDP-alpha-D-galactose</text>
        <dbReference type="Rhea" id="RHEA:13989"/>
        <dbReference type="ChEBI" id="CHEBI:58336"/>
        <dbReference type="ChEBI" id="CHEBI:58601"/>
        <dbReference type="ChEBI" id="CHEBI:58885"/>
        <dbReference type="ChEBI" id="CHEBI:66914"/>
        <dbReference type="EC" id="2.7.7.12"/>
    </reaction>
</comment>
<dbReference type="GO" id="GO:0006012">
    <property type="term" value="P:galactose metabolic process"/>
    <property type="evidence" value="ECO:0007669"/>
    <property type="project" value="UniProtKB-UniRule"/>
</dbReference>
<evidence type="ECO:0000313" key="13">
    <source>
        <dbReference type="Proteomes" id="UP000482084"/>
    </source>
</evidence>
<dbReference type="InterPro" id="IPR005849">
    <property type="entry name" value="GalP_Utransf_N"/>
</dbReference>
<comment type="similarity">
    <text evidence="8">Belongs to the galactose-1-phosphate uridylyltransferase type 2 family.</text>
</comment>
<keyword evidence="5 8" id="KW-0548">Nucleotidyltransferase</keyword>
<evidence type="ECO:0000256" key="2">
    <source>
        <dbReference type="ARBA" id="ARBA00004947"/>
    </source>
</evidence>
<sequence>MTDIAGVAGGLAADGAHVTVTANGGDAANVTVAGTDGANVTATTTDDANVAVAANVAATANGSLDEVYAAIDALIDHARIKLGLDPRDVDWTRNRIFSMFDLSSYRPTGATANGRGVDELLARLRETAVAAGLFDAEDGPVVADQVMGVLSAAPSAIQNRFSTIERSGNTVTDDDDDNDGIAANGGMDAMRWFYDYCVDNNYVKKAVLDRNPRFDSHGLTVTINLAKPEFKNMKKAAAGNAVTGGYPSCTICHENEGFAGRNKRTLRTVPITLGGEPWFWQFSPYGYFHQHGICVNMEHTPMHVDRDTFGHLLDFVDRFPGYFLGCNAALPRIGGSVLAHDHYQGGGERLPMHRAATWAGFAVPGYDDVTVEILDWPGTAMRVVSRSRQSIIDVCDRIREAWVDYDDAAAGIASHDADGNRQSALSPNAIITERGYEMGLILRNNAVSEQYPEGVFHAHPEYWAVKQEPIGLIEAMGLFILPGRLVEQLGEIEDALAAGATELPDNVREFQLEWDELIATLDGGAANDGGAGTRDREAIRAAVHDELGSICERILGNTAVFKTKDQTRAFLEGLGFVAI</sequence>
<keyword evidence="6 8" id="KW-0299">Galactose metabolism</keyword>
<protein>
    <recommendedName>
        <fullName evidence="8">Galactose-1-phosphate uridylyltransferase</fullName>
        <shortName evidence="8">Gal-1-P uridylyltransferase</shortName>
        <ecNumber evidence="8">2.7.7.12</ecNumber>
    </recommendedName>
    <alternativeName>
        <fullName evidence="8">UDP-glucose--hexose-1-phosphate uridylyltransferase</fullName>
    </alternativeName>
</protein>
<proteinExistence type="inferred from homology"/>
<reference evidence="11 12" key="1">
    <citation type="submission" date="2019-10" db="EMBL/GenBank/DDBJ databases">
        <title>Bifidobacterium from non-human primates.</title>
        <authorList>
            <person name="Modesto M."/>
        </authorList>
    </citation>
    <scope>NUCLEOTIDE SEQUENCE [LARGE SCALE GENOMIC DNA]</scope>
    <source>
        <strain evidence="11 12">TREM</strain>
    </source>
</reference>
<comment type="pathway">
    <text evidence="2 8">Carbohydrate metabolism; galactose metabolism.</text>
</comment>
<dbReference type="OrthoDB" id="2293at2"/>
<evidence type="ECO:0000259" key="9">
    <source>
        <dbReference type="Pfam" id="PF01087"/>
    </source>
</evidence>
<evidence type="ECO:0000256" key="6">
    <source>
        <dbReference type="ARBA" id="ARBA00023144"/>
    </source>
</evidence>
<evidence type="ECO:0000256" key="8">
    <source>
        <dbReference type="HAMAP-Rule" id="MF_00571"/>
    </source>
</evidence>
<organism evidence="10 13">
    <name type="scientific">Bifidobacterium ramosum</name>
    <dbReference type="NCBI Taxonomy" id="1798158"/>
    <lineage>
        <taxon>Bacteria</taxon>
        <taxon>Bacillati</taxon>
        <taxon>Actinomycetota</taxon>
        <taxon>Actinomycetes</taxon>
        <taxon>Bifidobacteriales</taxon>
        <taxon>Bifidobacteriaceae</taxon>
        <taxon>Bifidobacterium</taxon>
    </lineage>
</organism>
<comment type="subcellular location">
    <subcellularLocation>
        <location evidence="8">Cytoplasm</location>
    </subcellularLocation>
</comment>
<dbReference type="Proteomes" id="UP000469943">
    <property type="component" value="Unassembled WGS sequence"/>
</dbReference>
<dbReference type="Pfam" id="PF01087">
    <property type="entry name" value="GalP_UDP_transf"/>
    <property type="match status" value="1"/>
</dbReference>
<dbReference type="AlphaFoldDB" id="A0A6L4WYV2"/>
<keyword evidence="3 8" id="KW-0963">Cytoplasm</keyword>
<dbReference type="PANTHER" id="PTHR39191:SF1">
    <property type="entry name" value="DUF4922 DOMAIN-CONTAINING PROTEIN"/>
    <property type="match status" value="1"/>
</dbReference>
<dbReference type="EMBL" id="WBSM01000009">
    <property type="protein sequence ID" value="KAB8287285.1"/>
    <property type="molecule type" value="Genomic_DNA"/>
</dbReference>
<dbReference type="GO" id="GO:0005737">
    <property type="term" value="C:cytoplasm"/>
    <property type="evidence" value="ECO:0007669"/>
    <property type="project" value="UniProtKB-SubCell"/>
</dbReference>
<dbReference type="UniPathway" id="UPA00214"/>
<dbReference type="EC" id="2.7.7.12" evidence="8"/>
<dbReference type="EMBL" id="WHZX01000008">
    <property type="protein sequence ID" value="NEG72446.1"/>
    <property type="molecule type" value="Genomic_DNA"/>
</dbReference>
<evidence type="ECO:0000313" key="11">
    <source>
        <dbReference type="EMBL" id="NEG72446.1"/>
    </source>
</evidence>
<accession>A0A6L4WYV2</accession>
<keyword evidence="4 8" id="KW-0808">Transferase</keyword>
<evidence type="ECO:0000256" key="3">
    <source>
        <dbReference type="ARBA" id="ARBA00022490"/>
    </source>
</evidence>
<keyword evidence="13" id="KW-1185">Reference proteome</keyword>
<comment type="caution">
    <text evidence="10">The sequence shown here is derived from an EMBL/GenBank/DDBJ whole genome shotgun (WGS) entry which is preliminary data.</text>
</comment>